<protein>
    <recommendedName>
        <fullName evidence="4">Secreted protein</fullName>
    </recommendedName>
</protein>
<reference evidence="2" key="1">
    <citation type="submission" date="2025-08" db="UniProtKB">
        <authorList>
            <consortium name="Ensembl"/>
        </authorList>
    </citation>
    <scope>IDENTIFICATION</scope>
</reference>
<name>A0A8B9BR16_9AVES</name>
<dbReference type="Proteomes" id="UP000694426">
    <property type="component" value="Unplaced"/>
</dbReference>
<reference evidence="2" key="2">
    <citation type="submission" date="2025-09" db="UniProtKB">
        <authorList>
            <consortium name="Ensembl"/>
        </authorList>
    </citation>
    <scope>IDENTIFICATION</scope>
</reference>
<organism evidence="2 3">
    <name type="scientific">Anser brachyrhynchus</name>
    <name type="common">Pink-footed goose</name>
    <dbReference type="NCBI Taxonomy" id="132585"/>
    <lineage>
        <taxon>Eukaryota</taxon>
        <taxon>Metazoa</taxon>
        <taxon>Chordata</taxon>
        <taxon>Craniata</taxon>
        <taxon>Vertebrata</taxon>
        <taxon>Euteleostomi</taxon>
        <taxon>Archelosauria</taxon>
        <taxon>Archosauria</taxon>
        <taxon>Dinosauria</taxon>
        <taxon>Saurischia</taxon>
        <taxon>Theropoda</taxon>
        <taxon>Coelurosauria</taxon>
        <taxon>Aves</taxon>
        <taxon>Neognathae</taxon>
        <taxon>Galloanserae</taxon>
        <taxon>Anseriformes</taxon>
        <taxon>Anatidae</taxon>
        <taxon>Anserinae</taxon>
        <taxon>Anser</taxon>
    </lineage>
</organism>
<evidence type="ECO:0000313" key="2">
    <source>
        <dbReference type="Ensembl" id="ENSABRP00000008218.1"/>
    </source>
</evidence>
<accession>A0A8B9BR16</accession>
<evidence type="ECO:0008006" key="4">
    <source>
        <dbReference type="Google" id="ProtNLM"/>
    </source>
</evidence>
<keyword evidence="1" id="KW-0732">Signal</keyword>
<feature type="signal peptide" evidence="1">
    <location>
        <begin position="1"/>
        <end position="16"/>
    </location>
</feature>
<sequence>MLLRFLICLKHTALLSLNLCTSPCKDPPAWVRLMKPHFFMRPPPVDTLSGPSSSLIIVVSCCPYFQFTLA</sequence>
<keyword evidence="3" id="KW-1185">Reference proteome</keyword>
<evidence type="ECO:0000313" key="3">
    <source>
        <dbReference type="Proteomes" id="UP000694426"/>
    </source>
</evidence>
<evidence type="ECO:0000256" key="1">
    <source>
        <dbReference type="SAM" id="SignalP"/>
    </source>
</evidence>
<feature type="chain" id="PRO_5034282309" description="Secreted protein" evidence="1">
    <location>
        <begin position="17"/>
        <end position="70"/>
    </location>
</feature>
<dbReference type="Ensembl" id="ENSABRT00000011714.1">
    <property type="protein sequence ID" value="ENSABRP00000008218.1"/>
    <property type="gene ID" value="ENSABRG00000007431.1"/>
</dbReference>
<proteinExistence type="predicted"/>
<dbReference type="AlphaFoldDB" id="A0A8B9BR16"/>